<comment type="subcellular location">
    <subcellularLocation>
        <location evidence="1 10">Cell outer membrane</location>
        <topology evidence="1 10">Multi-pass membrane protein</topology>
    </subcellularLocation>
</comment>
<dbReference type="EMBL" id="CP030840">
    <property type="protein sequence ID" value="AXC11624.1"/>
    <property type="molecule type" value="Genomic_DNA"/>
</dbReference>
<keyword evidence="3 10" id="KW-1134">Transmembrane beta strand</keyword>
<keyword evidence="8 14" id="KW-0675">Receptor</keyword>
<dbReference type="GO" id="GO:0009279">
    <property type="term" value="C:cell outer membrane"/>
    <property type="evidence" value="ECO:0007669"/>
    <property type="project" value="UniProtKB-SubCell"/>
</dbReference>
<dbReference type="InterPro" id="IPR012910">
    <property type="entry name" value="Plug_dom"/>
</dbReference>
<dbReference type="SUPFAM" id="SSF49464">
    <property type="entry name" value="Carboxypeptidase regulatory domain-like"/>
    <property type="match status" value="1"/>
</dbReference>
<dbReference type="OrthoDB" id="101167at2"/>
<evidence type="ECO:0000256" key="8">
    <source>
        <dbReference type="ARBA" id="ARBA00023170"/>
    </source>
</evidence>
<dbReference type="AlphaFoldDB" id="A0A2Z5FYM7"/>
<dbReference type="PANTHER" id="PTHR30069">
    <property type="entry name" value="TONB-DEPENDENT OUTER MEMBRANE RECEPTOR"/>
    <property type="match status" value="1"/>
</dbReference>
<gene>
    <name evidence="14" type="ORF">ACPOL_2300</name>
</gene>
<comment type="similarity">
    <text evidence="10 11">Belongs to the TonB-dependent receptor family.</text>
</comment>
<dbReference type="GO" id="GO:0015344">
    <property type="term" value="F:siderophore uptake transmembrane transporter activity"/>
    <property type="evidence" value="ECO:0007669"/>
    <property type="project" value="TreeGrafter"/>
</dbReference>
<organism evidence="14 15">
    <name type="scientific">Acidisarcina polymorpha</name>
    <dbReference type="NCBI Taxonomy" id="2211140"/>
    <lineage>
        <taxon>Bacteria</taxon>
        <taxon>Pseudomonadati</taxon>
        <taxon>Acidobacteriota</taxon>
        <taxon>Terriglobia</taxon>
        <taxon>Terriglobales</taxon>
        <taxon>Acidobacteriaceae</taxon>
        <taxon>Acidisarcina</taxon>
    </lineage>
</organism>
<name>A0A2Z5FYM7_9BACT</name>
<feature type="domain" description="TonB-dependent receptor-like beta-barrel" evidence="12">
    <location>
        <begin position="257"/>
        <end position="730"/>
    </location>
</feature>
<evidence type="ECO:0000256" key="7">
    <source>
        <dbReference type="ARBA" id="ARBA00023136"/>
    </source>
</evidence>
<evidence type="ECO:0000256" key="1">
    <source>
        <dbReference type="ARBA" id="ARBA00004571"/>
    </source>
</evidence>
<dbReference type="Gene3D" id="2.170.130.10">
    <property type="entry name" value="TonB-dependent receptor, plug domain"/>
    <property type="match status" value="1"/>
</dbReference>
<feature type="domain" description="TonB-dependent receptor plug" evidence="13">
    <location>
        <begin position="120"/>
        <end position="232"/>
    </location>
</feature>
<dbReference type="KEGG" id="abas:ACPOL_2300"/>
<sequence length="761" mass="82498">MQRHWTLVRAFGLILVFVAVGAIVSAQNMQKPAIRVLDSQRAPIAGARILDTSGSVLAVTDSSGEFFLSASISEIQITAPGFVTVSVTIADHPQQSIILKPAAQIESVSVTAYQSPLAALDSPASTRNLDSAALRQSASPALDNKLRLVPGAELFRRSSSLVANPTSQGISLRGLGSTAASRTLVLSDDIPLLDPYGGWIHWEELPELSIKSVEVVRGGASDLYGSSAIGGVINFLPVRAASNRFEYLSSYGSLNTTDNTLLGTLKYGKWTGLGSGGLLRTDGYILTTPDERGTVDVPSNVHAQNGLVEVDRDFLSTGRIFSRGSGFNEARSNGTPIQTNATRLWRYSSGADWTAASGGTLIFRVFGDNEHYRQGFSTIAANRNSETLLRIGITPAQELGAAAHWSQPLGATIVVLAGADTHDVRATDFETSYKLNTPSGILDTSARQRQTGVYAEGLWTPAKWTFSLGGRVDHFSNFDALQWTSPPLSLTHLPDFSETVFDPRLGVARRLTNYLSLTASTFRAYRAPTQNELYRTGQVGQELTKANPNLRSERATGWEAGFVLATRYNTTVRTSYFWTQVNRPITALTVSTTPTQITEVRENLGQIESRGVAFDAETVPVRWLSLIGGYQYADATVTKFASQPVLVACGKPETTLVGCRIPQVARNMGTLQARFTYPKIGILSLQGRMSGSQYDNDLNTYLLHSYFKLDAYASHDFGNRFEVFASGENLFDRTIEVGRTPTLTLGTPLVGRIGIRVRVGE</sequence>
<keyword evidence="9 10" id="KW-0998">Cell outer membrane</keyword>
<evidence type="ECO:0000256" key="6">
    <source>
        <dbReference type="ARBA" id="ARBA00023077"/>
    </source>
</evidence>
<evidence type="ECO:0000256" key="2">
    <source>
        <dbReference type="ARBA" id="ARBA00022448"/>
    </source>
</evidence>
<keyword evidence="15" id="KW-1185">Reference proteome</keyword>
<dbReference type="PANTHER" id="PTHR30069:SF29">
    <property type="entry name" value="HEMOGLOBIN AND HEMOGLOBIN-HAPTOGLOBIN-BINDING PROTEIN 1-RELATED"/>
    <property type="match status" value="1"/>
</dbReference>
<protein>
    <submittedName>
        <fullName evidence="14">Colicin I receptor</fullName>
    </submittedName>
</protein>
<dbReference type="InterPro" id="IPR037066">
    <property type="entry name" value="Plug_dom_sf"/>
</dbReference>
<keyword evidence="4 10" id="KW-0812">Transmembrane</keyword>
<dbReference type="Pfam" id="PF07715">
    <property type="entry name" value="Plug"/>
    <property type="match status" value="1"/>
</dbReference>
<evidence type="ECO:0000256" key="5">
    <source>
        <dbReference type="ARBA" id="ARBA00022729"/>
    </source>
</evidence>
<reference evidence="14 15" key="1">
    <citation type="journal article" date="2018" name="Front. Microbiol.">
        <title>Hydrolytic Capabilities as a Key to Environmental Success: Chitinolytic and Cellulolytic Acidobacteria From Acidic Sub-arctic Soils and Boreal Peatlands.</title>
        <authorList>
            <person name="Belova S.E."/>
            <person name="Ravin N.V."/>
            <person name="Pankratov T.A."/>
            <person name="Rakitin A.L."/>
            <person name="Ivanova A.A."/>
            <person name="Beletsky A.V."/>
            <person name="Mardanov A.V."/>
            <person name="Sinninghe Damste J.S."/>
            <person name="Dedysh S.N."/>
        </authorList>
    </citation>
    <scope>NUCLEOTIDE SEQUENCE [LARGE SCALE GENOMIC DNA]</scope>
    <source>
        <strain evidence="14 15">SBC82</strain>
    </source>
</reference>
<keyword evidence="7 10" id="KW-0472">Membrane</keyword>
<evidence type="ECO:0000313" key="14">
    <source>
        <dbReference type="EMBL" id="AXC11624.1"/>
    </source>
</evidence>
<evidence type="ECO:0000256" key="3">
    <source>
        <dbReference type="ARBA" id="ARBA00022452"/>
    </source>
</evidence>
<dbReference type="InterPro" id="IPR036942">
    <property type="entry name" value="Beta-barrel_TonB_sf"/>
</dbReference>
<dbReference type="PROSITE" id="PS52016">
    <property type="entry name" value="TONB_DEPENDENT_REC_3"/>
    <property type="match status" value="1"/>
</dbReference>
<dbReference type="SUPFAM" id="SSF56935">
    <property type="entry name" value="Porins"/>
    <property type="match status" value="1"/>
</dbReference>
<evidence type="ECO:0000259" key="13">
    <source>
        <dbReference type="Pfam" id="PF07715"/>
    </source>
</evidence>
<keyword evidence="6 11" id="KW-0798">TonB box</keyword>
<accession>A0A2Z5FYM7</accession>
<dbReference type="Gene3D" id="2.40.170.20">
    <property type="entry name" value="TonB-dependent receptor, beta-barrel domain"/>
    <property type="match status" value="1"/>
</dbReference>
<dbReference type="InterPro" id="IPR008969">
    <property type="entry name" value="CarboxyPept-like_regulatory"/>
</dbReference>
<evidence type="ECO:0000313" key="15">
    <source>
        <dbReference type="Proteomes" id="UP000253606"/>
    </source>
</evidence>
<dbReference type="InterPro" id="IPR039426">
    <property type="entry name" value="TonB-dep_rcpt-like"/>
</dbReference>
<dbReference type="Pfam" id="PF00593">
    <property type="entry name" value="TonB_dep_Rec_b-barrel"/>
    <property type="match status" value="1"/>
</dbReference>
<evidence type="ECO:0000256" key="9">
    <source>
        <dbReference type="ARBA" id="ARBA00023237"/>
    </source>
</evidence>
<keyword evidence="2 10" id="KW-0813">Transport</keyword>
<proteinExistence type="inferred from homology"/>
<dbReference type="Proteomes" id="UP000253606">
    <property type="component" value="Chromosome"/>
</dbReference>
<evidence type="ECO:0000259" key="12">
    <source>
        <dbReference type="Pfam" id="PF00593"/>
    </source>
</evidence>
<evidence type="ECO:0000256" key="10">
    <source>
        <dbReference type="PROSITE-ProRule" id="PRU01360"/>
    </source>
</evidence>
<evidence type="ECO:0000256" key="11">
    <source>
        <dbReference type="RuleBase" id="RU003357"/>
    </source>
</evidence>
<dbReference type="GO" id="GO:0044718">
    <property type="term" value="P:siderophore transmembrane transport"/>
    <property type="evidence" value="ECO:0007669"/>
    <property type="project" value="TreeGrafter"/>
</dbReference>
<dbReference type="RefSeq" id="WP_114207044.1">
    <property type="nucleotide sequence ID" value="NZ_CP030840.1"/>
</dbReference>
<dbReference type="InterPro" id="IPR000531">
    <property type="entry name" value="Beta-barrel_TonB"/>
</dbReference>
<keyword evidence="5" id="KW-0732">Signal</keyword>
<evidence type="ECO:0000256" key="4">
    <source>
        <dbReference type="ARBA" id="ARBA00022692"/>
    </source>
</evidence>